<dbReference type="Proteomes" id="UP001194580">
    <property type="component" value="Unassembled WGS sequence"/>
</dbReference>
<name>A0AAD4H9F6_9FUNG</name>
<evidence type="ECO:0000313" key="1">
    <source>
        <dbReference type="EMBL" id="KAG0278875.1"/>
    </source>
</evidence>
<accession>A0AAD4H9F6</accession>
<organism evidence="1 2">
    <name type="scientific">Linnemannia exigua</name>
    <dbReference type="NCBI Taxonomy" id="604196"/>
    <lineage>
        <taxon>Eukaryota</taxon>
        <taxon>Fungi</taxon>
        <taxon>Fungi incertae sedis</taxon>
        <taxon>Mucoromycota</taxon>
        <taxon>Mortierellomycotina</taxon>
        <taxon>Mortierellomycetes</taxon>
        <taxon>Mortierellales</taxon>
        <taxon>Mortierellaceae</taxon>
        <taxon>Linnemannia</taxon>
    </lineage>
</organism>
<dbReference type="Gene3D" id="3.50.50.60">
    <property type="entry name" value="FAD/NAD(P)-binding domain"/>
    <property type="match status" value="1"/>
</dbReference>
<comment type="caution">
    <text evidence="1">The sequence shown here is derived from an EMBL/GenBank/DDBJ whole genome shotgun (WGS) entry which is preliminary data.</text>
</comment>
<gene>
    <name evidence="1" type="ORF">BGZ95_002924</name>
</gene>
<sequence>MAQVKTESEANQLRLNNTEWGPEAAESMIKDVHEFPIKLGGVLGDIIDATPVDAVSKVMLEEKLFEQWSHGRAVLIGDGQGAINAMQDALILTNCLYDLQDLSLTSITAAFQDYQSQRYEHAKRCIASSKLNAKISSDGFS</sequence>
<dbReference type="SUPFAM" id="SSF51905">
    <property type="entry name" value="FAD/NAD(P)-binding domain"/>
    <property type="match status" value="1"/>
</dbReference>
<keyword evidence="2" id="KW-1185">Reference proteome</keyword>
<evidence type="ECO:0000313" key="2">
    <source>
        <dbReference type="Proteomes" id="UP001194580"/>
    </source>
</evidence>
<dbReference type="AlphaFoldDB" id="A0AAD4H9F6"/>
<protein>
    <recommendedName>
        <fullName evidence="3">FAD-binding domain-containing protein</fullName>
    </recommendedName>
</protein>
<dbReference type="InterPro" id="IPR036188">
    <property type="entry name" value="FAD/NAD-bd_sf"/>
</dbReference>
<dbReference type="EMBL" id="JAAAIL010000164">
    <property type="protein sequence ID" value="KAG0278875.1"/>
    <property type="molecule type" value="Genomic_DNA"/>
</dbReference>
<evidence type="ECO:0008006" key="3">
    <source>
        <dbReference type="Google" id="ProtNLM"/>
    </source>
</evidence>
<reference evidence="1" key="1">
    <citation type="journal article" date="2020" name="Fungal Divers.">
        <title>Resolving the Mortierellaceae phylogeny through synthesis of multi-gene phylogenetics and phylogenomics.</title>
        <authorList>
            <person name="Vandepol N."/>
            <person name="Liber J."/>
            <person name="Desiro A."/>
            <person name="Na H."/>
            <person name="Kennedy M."/>
            <person name="Barry K."/>
            <person name="Grigoriev I.V."/>
            <person name="Miller A.N."/>
            <person name="O'Donnell K."/>
            <person name="Stajich J.E."/>
            <person name="Bonito G."/>
        </authorList>
    </citation>
    <scope>NUCLEOTIDE SEQUENCE</scope>
    <source>
        <strain evidence="1">NRRL 28262</strain>
    </source>
</reference>
<proteinExistence type="predicted"/>